<name>A0A0A9BJ53_ARUDO</name>
<reference evidence="2" key="2">
    <citation type="journal article" date="2015" name="Data Brief">
        <title>Shoot transcriptome of the giant reed, Arundo donax.</title>
        <authorList>
            <person name="Barrero R.A."/>
            <person name="Guerrero F.D."/>
            <person name="Moolhuijzen P."/>
            <person name="Goolsby J.A."/>
            <person name="Tidwell J."/>
            <person name="Bellgard S.E."/>
            <person name="Bellgard M.I."/>
        </authorList>
    </citation>
    <scope>NUCLEOTIDE SEQUENCE</scope>
    <source>
        <tissue evidence="2">Shoot tissue taken approximately 20 cm above the soil surface</tissue>
    </source>
</reference>
<feature type="signal peptide" evidence="1">
    <location>
        <begin position="1"/>
        <end position="29"/>
    </location>
</feature>
<proteinExistence type="predicted"/>
<protein>
    <submittedName>
        <fullName evidence="2">Uncharacterized protein</fullName>
    </submittedName>
</protein>
<keyword evidence="1" id="KW-0732">Signal</keyword>
<organism evidence="2">
    <name type="scientific">Arundo donax</name>
    <name type="common">Giant reed</name>
    <name type="synonym">Donax arundinaceus</name>
    <dbReference type="NCBI Taxonomy" id="35708"/>
    <lineage>
        <taxon>Eukaryota</taxon>
        <taxon>Viridiplantae</taxon>
        <taxon>Streptophyta</taxon>
        <taxon>Embryophyta</taxon>
        <taxon>Tracheophyta</taxon>
        <taxon>Spermatophyta</taxon>
        <taxon>Magnoliopsida</taxon>
        <taxon>Liliopsida</taxon>
        <taxon>Poales</taxon>
        <taxon>Poaceae</taxon>
        <taxon>PACMAD clade</taxon>
        <taxon>Arundinoideae</taxon>
        <taxon>Arundineae</taxon>
        <taxon>Arundo</taxon>
    </lineage>
</organism>
<sequence>MFTVCCHEFTSLRNLTLVMFMSALQLSQAEIPRNVFGTRIRQT</sequence>
<reference evidence="2" key="1">
    <citation type="submission" date="2014-09" db="EMBL/GenBank/DDBJ databases">
        <authorList>
            <person name="Magalhaes I.L.F."/>
            <person name="Oliveira U."/>
            <person name="Santos F.R."/>
            <person name="Vidigal T.H.D.A."/>
            <person name="Brescovit A.D."/>
            <person name="Santos A.J."/>
        </authorList>
    </citation>
    <scope>NUCLEOTIDE SEQUENCE</scope>
    <source>
        <tissue evidence="2">Shoot tissue taken approximately 20 cm above the soil surface</tissue>
    </source>
</reference>
<evidence type="ECO:0000256" key="1">
    <source>
        <dbReference type="SAM" id="SignalP"/>
    </source>
</evidence>
<accession>A0A0A9BJ53</accession>
<dbReference type="AlphaFoldDB" id="A0A0A9BJ53"/>
<feature type="chain" id="PRO_5002042918" evidence="1">
    <location>
        <begin position="30"/>
        <end position="43"/>
    </location>
</feature>
<evidence type="ECO:0000313" key="2">
    <source>
        <dbReference type="EMBL" id="JAD59322.1"/>
    </source>
</evidence>
<dbReference type="EMBL" id="GBRH01238573">
    <property type="protein sequence ID" value="JAD59322.1"/>
    <property type="molecule type" value="Transcribed_RNA"/>
</dbReference>